<accession>A0A8D9F5I7</accession>
<reference evidence="2" key="1">
    <citation type="submission" date="2021-05" db="EMBL/GenBank/DDBJ databases">
        <authorList>
            <person name="Alioto T."/>
            <person name="Alioto T."/>
            <person name="Gomez Garrido J."/>
        </authorList>
    </citation>
    <scope>NUCLEOTIDE SEQUENCE</scope>
</reference>
<feature type="transmembrane region" description="Helical" evidence="1">
    <location>
        <begin position="88"/>
        <end position="110"/>
    </location>
</feature>
<sequence length="122" mass="14166">MLSNNLVKAAFILVQLALYIFNSMTLYFRAHVTKLSAFNLLADIDVPSIIFFMMSFIHFSLCPIIWRGSRFPFFFVGLEVLSFSSRPLLEILLLNSEIRFLFSVFALFLASYARECLFRKES</sequence>
<feature type="transmembrane region" description="Helical" evidence="1">
    <location>
        <begin position="49"/>
        <end position="68"/>
    </location>
</feature>
<dbReference type="EMBL" id="HBUF01600735">
    <property type="protein sequence ID" value="CAG6776055.1"/>
    <property type="molecule type" value="Transcribed_RNA"/>
</dbReference>
<keyword evidence="1" id="KW-1133">Transmembrane helix</keyword>
<dbReference type="AlphaFoldDB" id="A0A8D9F5I7"/>
<proteinExistence type="predicted"/>
<dbReference type="EMBL" id="HBUF01600734">
    <property type="protein sequence ID" value="CAG6776054.1"/>
    <property type="molecule type" value="Transcribed_RNA"/>
</dbReference>
<feature type="transmembrane region" description="Helical" evidence="1">
    <location>
        <begin position="6"/>
        <end position="28"/>
    </location>
</feature>
<keyword evidence="1" id="KW-0812">Transmembrane</keyword>
<name>A0A8D9F5I7_9HEMI</name>
<keyword evidence="1" id="KW-0472">Membrane</keyword>
<evidence type="ECO:0000256" key="1">
    <source>
        <dbReference type="SAM" id="Phobius"/>
    </source>
</evidence>
<organism evidence="2">
    <name type="scientific">Cacopsylla melanoneura</name>
    <dbReference type="NCBI Taxonomy" id="428564"/>
    <lineage>
        <taxon>Eukaryota</taxon>
        <taxon>Metazoa</taxon>
        <taxon>Ecdysozoa</taxon>
        <taxon>Arthropoda</taxon>
        <taxon>Hexapoda</taxon>
        <taxon>Insecta</taxon>
        <taxon>Pterygota</taxon>
        <taxon>Neoptera</taxon>
        <taxon>Paraneoptera</taxon>
        <taxon>Hemiptera</taxon>
        <taxon>Sternorrhyncha</taxon>
        <taxon>Psylloidea</taxon>
        <taxon>Psyllidae</taxon>
        <taxon>Psyllinae</taxon>
        <taxon>Cacopsylla</taxon>
    </lineage>
</organism>
<evidence type="ECO:0000313" key="2">
    <source>
        <dbReference type="EMBL" id="CAG6776055.1"/>
    </source>
</evidence>
<protein>
    <submittedName>
        <fullName evidence="2">Uncharacterized protein</fullName>
    </submittedName>
</protein>